<sequence>MLTLLTEARFWTTRDDIVIKDTDFGAFRYLDKKETANANTQSFGKRNYAERRDLQCLLDNKHPTKLKNCIRKLEDYLKHFKIVYCRWRDNAVIQLVLSNGLLVHICINIFTGDITRMAFDKFFVGKLISDQITDVVLTRMHAIIAYAQNQLTFVYLQKPNMKRSAPEKISRMDPKIFNVIINGPTRTIPRHLACNYSFDLLVVWTKSSQNEVYPWRPTVRDQDRANVHVYKISRTKLESLCYYWTENDPINVEFRTNQNQLHSVEQKISRKGEVTIEICMYEINKSKLQRTSVTSIPLQTQVCCQSLSPDNEKLMLGCIDGSVVIFDEGRGITHLVKAAFIPTIISWHCDSALIVIANERCQFQCFDISLACVKNQLISEDMTPSNLLDLSSYFTTQPTLVNICWSKKPDLALHNERFAQSDCFLLLCFENGPLACLRFFSGCGLKGDVHTSGFTADVLIQQYLNLNHIEKAINLLLCMNWDTYGAMCLISMHKIANYIFQRPLTPEREVQLQKTLGSFHVPVKPLAEETEAQFGDQVRDITRKFFQYLLRFKSYEKAFSLAIDINDEDLFMDLYNCAKLNGNVDLAGDAFRKAEEILTRPESVNSMHSMCSHSSCSECIESSICDSEASSKTHEVNENILNNNPAPSTSSSSPSSPRTNLISNVQVKEHPPLPTFAHQKQNVLATNSKPYVPPLPYLSHPNRPSDVRIPKPELKVSSFSKNQQKNPNSRSRYQPSTHLIASDNILLVDPPLPLLKKTSSQDNLFQSYARTPDRNAIYHNSFSTDGLNNVGNYDDIKRITFSANKSSKMPKNLPRNVAANHKSVVIDVVPKPTTSSMTTNSDWKVPAQTVGIPLTFSHNNNIPYASPFQHRPLPYLLPPGVPLTHQRLMKAESMYNMTPPLPPPIIHQHPLISGNIPSIASIMPDTYNPKKLPSTLGGKKMNATSSILSGQGQQSTMNVKKEMSEKNKVKFSDTVTVAVVPEISRKDKQQNDRIKRPNGFHKLMTDPQRELADSLPLCHPNDEYLKDFTPMSDDKKDDDESNRSGGGSTIKVVHFGVV</sequence>
<keyword evidence="11" id="KW-0206">Cytoskeleton</keyword>
<evidence type="ECO:0000256" key="11">
    <source>
        <dbReference type="ARBA" id="ARBA00023212"/>
    </source>
</evidence>
<feature type="compositionally biased region" description="Low complexity" evidence="13">
    <location>
        <begin position="642"/>
        <end position="660"/>
    </location>
</feature>
<keyword evidence="6" id="KW-0853">WD repeat</keyword>
<evidence type="ECO:0000256" key="8">
    <source>
        <dbReference type="ARBA" id="ARBA00022794"/>
    </source>
</evidence>
<evidence type="ECO:0000256" key="4">
    <source>
        <dbReference type="ARBA" id="ARBA00022475"/>
    </source>
</evidence>
<evidence type="ECO:0000256" key="13">
    <source>
        <dbReference type="SAM" id="MobiDB-lite"/>
    </source>
</evidence>
<dbReference type="PANTHER" id="PTHR13667">
    <property type="entry name" value="HOMOLOC-13"/>
    <property type="match status" value="1"/>
</dbReference>
<dbReference type="Pfam" id="PF11768">
    <property type="entry name" value="Frtz"/>
    <property type="match status" value="1"/>
</dbReference>
<keyword evidence="9" id="KW-0969">Cilium</keyword>
<evidence type="ECO:0000256" key="12">
    <source>
        <dbReference type="ARBA" id="ARBA00023273"/>
    </source>
</evidence>
<evidence type="ECO:0000256" key="5">
    <source>
        <dbReference type="ARBA" id="ARBA00022490"/>
    </source>
</evidence>
<evidence type="ECO:0000256" key="3">
    <source>
        <dbReference type="ARBA" id="ARBA00006059"/>
    </source>
</evidence>
<gene>
    <name evidence="14" type="primary">frtz</name>
    <name evidence="14" type="ORF">Bhyg_02017</name>
</gene>
<dbReference type="GO" id="GO:0044782">
    <property type="term" value="P:cilium organization"/>
    <property type="evidence" value="ECO:0007669"/>
    <property type="project" value="TreeGrafter"/>
</dbReference>
<feature type="region of interest" description="Disordered" evidence="13">
    <location>
        <begin position="639"/>
        <end position="660"/>
    </location>
</feature>
<feature type="region of interest" description="Disordered" evidence="13">
    <location>
        <begin position="1022"/>
        <end position="1050"/>
    </location>
</feature>
<feature type="compositionally biased region" description="Polar residues" evidence="13">
    <location>
        <begin position="717"/>
        <end position="735"/>
    </location>
</feature>
<dbReference type="PANTHER" id="PTHR13667:SF5">
    <property type="entry name" value="WD REPEAT-CONTAINING AND PLANAR CELL POLARITY EFFECTOR PROTEIN FRITZ HOMOLOG"/>
    <property type="match status" value="1"/>
</dbReference>
<keyword evidence="4" id="KW-1003">Cell membrane</keyword>
<keyword evidence="8" id="KW-0970">Cilium biogenesis/degradation</keyword>
<dbReference type="EMBL" id="WJQU01000001">
    <property type="protein sequence ID" value="KAJ6646803.1"/>
    <property type="molecule type" value="Genomic_DNA"/>
</dbReference>
<feature type="compositionally biased region" description="Basic and acidic residues" evidence="13">
    <location>
        <begin position="703"/>
        <end position="714"/>
    </location>
</feature>
<dbReference type="InterPro" id="IPR024511">
    <property type="entry name" value="Frtz"/>
</dbReference>
<keyword evidence="10" id="KW-0472">Membrane</keyword>
<keyword evidence="5" id="KW-0963">Cytoplasm</keyword>
<reference evidence="14" key="1">
    <citation type="submission" date="2022-07" db="EMBL/GenBank/DDBJ databases">
        <authorList>
            <person name="Trinca V."/>
            <person name="Uliana J.V.C."/>
            <person name="Torres T.T."/>
            <person name="Ward R.J."/>
            <person name="Monesi N."/>
        </authorList>
    </citation>
    <scope>NUCLEOTIDE SEQUENCE</scope>
    <source>
        <strain evidence="14">HSMRA1968</strain>
        <tissue evidence="14">Whole embryos</tissue>
    </source>
</reference>
<keyword evidence="12" id="KW-0966">Cell projection</keyword>
<name>A0A9Q0NAM2_9DIPT</name>
<comment type="subcellular location">
    <subcellularLocation>
        <location evidence="1">Cell membrane</location>
    </subcellularLocation>
    <subcellularLocation>
        <location evidence="2">Cytoplasm</location>
        <location evidence="2">Cytoskeleton</location>
        <location evidence="2">Cilium axoneme</location>
    </subcellularLocation>
</comment>
<dbReference type="Proteomes" id="UP001151699">
    <property type="component" value="Chromosome A"/>
</dbReference>
<dbReference type="SUPFAM" id="SSF50978">
    <property type="entry name" value="WD40 repeat-like"/>
    <property type="match status" value="1"/>
</dbReference>
<dbReference type="InterPro" id="IPR036322">
    <property type="entry name" value="WD40_repeat_dom_sf"/>
</dbReference>
<protein>
    <submittedName>
        <fullName evidence="14">WD repeat-containing and planar cell polarity effector protein fritz</fullName>
    </submittedName>
</protein>
<dbReference type="GO" id="GO:0097541">
    <property type="term" value="C:axonemal basal plate"/>
    <property type="evidence" value="ECO:0007669"/>
    <property type="project" value="TreeGrafter"/>
</dbReference>
<keyword evidence="15" id="KW-1185">Reference proteome</keyword>
<accession>A0A9Q0NAM2</accession>
<keyword evidence="7" id="KW-0677">Repeat</keyword>
<evidence type="ECO:0000256" key="2">
    <source>
        <dbReference type="ARBA" id="ARBA00004430"/>
    </source>
</evidence>
<comment type="caution">
    <text evidence="14">The sequence shown here is derived from an EMBL/GenBank/DDBJ whole genome shotgun (WGS) entry which is preliminary data.</text>
</comment>
<organism evidence="14 15">
    <name type="scientific">Pseudolycoriella hygida</name>
    <dbReference type="NCBI Taxonomy" id="35572"/>
    <lineage>
        <taxon>Eukaryota</taxon>
        <taxon>Metazoa</taxon>
        <taxon>Ecdysozoa</taxon>
        <taxon>Arthropoda</taxon>
        <taxon>Hexapoda</taxon>
        <taxon>Insecta</taxon>
        <taxon>Pterygota</taxon>
        <taxon>Neoptera</taxon>
        <taxon>Endopterygota</taxon>
        <taxon>Diptera</taxon>
        <taxon>Nematocera</taxon>
        <taxon>Sciaroidea</taxon>
        <taxon>Sciaridae</taxon>
        <taxon>Pseudolycoriella</taxon>
    </lineage>
</organism>
<proteinExistence type="inferred from homology"/>
<feature type="region of interest" description="Disordered" evidence="13">
    <location>
        <begin position="694"/>
        <end position="735"/>
    </location>
</feature>
<comment type="similarity">
    <text evidence="3">Belongs to the WD repeat fritz family.</text>
</comment>
<dbReference type="OrthoDB" id="10013020at2759"/>
<evidence type="ECO:0000256" key="1">
    <source>
        <dbReference type="ARBA" id="ARBA00004236"/>
    </source>
</evidence>
<dbReference type="GO" id="GO:0045184">
    <property type="term" value="P:establishment of protein localization"/>
    <property type="evidence" value="ECO:0007669"/>
    <property type="project" value="TreeGrafter"/>
</dbReference>
<evidence type="ECO:0000256" key="6">
    <source>
        <dbReference type="ARBA" id="ARBA00022574"/>
    </source>
</evidence>
<dbReference type="GO" id="GO:0005886">
    <property type="term" value="C:plasma membrane"/>
    <property type="evidence" value="ECO:0007669"/>
    <property type="project" value="UniProtKB-SubCell"/>
</dbReference>
<evidence type="ECO:0000256" key="7">
    <source>
        <dbReference type="ARBA" id="ARBA00022737"/>
    </source>
</evidence>
<evidence type="ECO:0000313" key="15">
    <source>
        <dbReference type="Proteomes" id="UP001151699"/>
    </source>
</evidence>
<dbReference type="GO" id="GO:0007399">
    <property type="term" value="P:nervous system development"/>
    <property type="evidence" value="ECO:0007669"/>
    <property type="project" value="TreeGrafter"/>
</dbReference>
<dbReference type="AlphaFoldDB" id="A0A9Q0NAM2"/>
<evidence type="ECO:0000256" key="9">
    <source>
        <dbReference type="ARBA" id="ARBA00023069"/>
    </source>
</evidence>
<evidence type="ECO:0000313" key="14">
    <source>
        <dbReference type="EMBL" id="KAJ6646803.1"/>
    </source>
</evidence>
<evidence type="ECO:0000256" key="10">
    <source>
        <dbReference type="ARBA" id="ARBA00023136"/>
    </source>
</evidence>